<dbReference type="InterPro" id="IPR035965">
    <property type="entry name" value="PAS-like_dom_sf"/>
</dbReference>
<keyword evidence="8" id="KW-0547">Nucleotide-binding</keyword>
<dbReference type="PROSITE" id="PS50112">
    <property type="entry name" value="PAS"/>
    <property type="match status" value="1"/>
</dbReference>
<dbReference type="CDD" id="cd00130">
    <property type="entry name" value="PAS"/>
    <property type="match status" value="1"/>
</dbReference>
<evidence type="ECO:0000256" key="14">
    <source>
        <dbReference type="ARBA" id="ARBA00039401"/>
    </source>
</evidence>
<evidence type="ECO:0000259" key="17">
    <source>
        <dbReference type="PROSITE" id="PS50112"/>
    </source>
</evidence>
<dbReference type="InterPro" id="IPR013767">
    <property type="entry name" value="PAS_fold"/>
</dbReference>
<evidence type="ECO:0000313" key="19">
    <source>
        <dbReference type="Proteomes" id="UP000309033"/>
    </source>
</evidence>
<keyword evidence="6" id="KW-0808">Transferase</keyword>
<comment type="catalytic activity">
    <reaction evidence="1">
        <text>ATP + protein L-histidine = ADP + protein N-phospho-L-histidine.</text>
        <dbReference type="EC" id="2.7.13.3"/>
    </reaction>
</comment>
<dbReference type="SMART" id="SM00388">
    <property type="entry name" value="HisKA"/>
    <property type="match status" value="1"/>
</dbReference>
<dbReference type="SUPFAM" id="SSF55874">
    <property type="entry name" value="ATPase domain of HSP90 chaperone/DNA topoisomerase II/histidine kinase"/>
    <property type="match status" value="1"/>
</dbReference>
<dbReference type="PANTHER" id="PTHR42878:SF7">
    <property type="entry name" value="SENSOR HISTIDINE KINASE GLRK"/>
    <property type="match status" value="1"/>
</dbReference>
<evidence type="ECO:0000256" key="13">
    <source>
        <dbReference type="ARBA" id="ARBA00023136"/>
    </source>
</evidence>
<keyword evidence="12" id="KW-0902">Two-component regulatory system</keyword>
<evidence type="ECO:0000256" key="10">
    <source>
        <dbReference type="ARBA" id="ARBA00022840"/>
    </source>
</evidence>
<organism evidence="18 19">
    <name type="scientific">Microbispora triticiradicis</name>
    <dbReference type="NCBI Taxonomy" id="2200763"/>
    <lineage>
        <taxon>Bacteria</taxon>
        <taxon>Bacillati</taxon>
        <taxon>Actinomycetota</taxon>
        <taxon>Actinomycetes</taxon>
        <taxon>Streptosporangiales</taxon>
        <taxon>Streptosporangiaceae</taxon>
        <taxon>Microbispora</taxon>
    </lineage>
</organism>
<dbReference type="PRINTS" id="PR00344">
    <property type="entry name" value="BCTRLSENSOR"/>
</dbReference>
<protein>
    <recommendedName>
        <fullName evidence="14">Sensor-like histidine kinase SenX3</fullName>
        <ecNumber evidence="4">2.7.13.3</ecNumber>
    </recommendedName>
</protein>
<evidence type="ECO:0000256" key="1">
    <source>
        <dbReference type="ARBA" id="ARBA00000085"/>
    </source>
</evidence>
<evidence type="ECO:0000256" key="7">
    <source>
        <dbReference type="ARBA" id="ARBA00022692"/>
    </source>
</evidence>
<keyword evidence="13" id="KW-0472">Membrane</keyword>
<dbReference type="PANTHER" id="PTHR42878">
    <property type="entry name" value="TWO-COMPONENT HISTIDINE KINASE"/>
    <property type="match status" value="1"/>
</dbReference>
<feature type="domain" description="PAS" evidence="17">
    <location>
        <begin position="49"/>
        <end position="86"/>
    </location>
</feature>
<evidence type="ECO:0000256" key="9">
    <source>
        <dbReference type="ARBA" id="ARBA00022777"/>
    </source>
</evidence>
<evidence type="ECO:0000256" key="8">
    <source>
        <dbReference type="ARBA" id="ARBA00022741"/>
    </source>
</evidence>
<keyword evidence="10" id="KW-0067">ATP-binding</keyword>
<dbReference type="PROSITE" id="PS50109">
    <property type="entry name" value="HIS_KIN"/>
    <property type="match status" value="1"/>
</dbReference>
<dbReference type="Pfam" id="PF02518">
    <property type="entry name" value="HATPase_c"/>
    <property type="match status" value="1"/>
</dbReference>
<evidence type="ECO:0000256" key="12">
    <source>
        <dbReference type="ARBA" id="ARBA00023012"/>
    </source>
</evidence>
<dbReference type="GO" id="GO:0007234">
    <property type="term" value="P:osmosensory signaling via phosphorelay pathway"/>
    <property type="evidence" value="ECO:0007669"/>
    <property type="project" value="TreeGrafter"/>
</dbReference>
<dbReference type="InterPro" id="IPR000014">
    <property type="entry name" value="PAS"/>
</dbReference>
<dbReference type="SMART" id="SM00091">
    <property type="entry name" value="PAS"/>
    <property type="match status" value="1"/>
</dbReference>
<dbReference type="Gene3D" id="3.30.565.10">
    <property type="entry name" value="Histidine kinase-like ATPase, C-terminal domain"/>
    <property type="match status" value="1"/>
</dbReference>
<dbReference type="GO" id="GO:0005886">
    <property type="term" value="C:plasma membrane"/>
    <property type="evidence" value="ECO:0007669"/>
    <property type="project" value="UniProtKB-SubCell"/>
</dbReference>
<dbReference type="Gene3D" id="1.10.287.130">
    <property type="match status" value="1"/>
</dbReference>
<dbReference type="Pfam" id="PF00512">
    <property type="entry name" value="HisKA"/>
    <property type="match status" value="1"/>
</dbReference>
<dbReference type="InterPro" id="IPR003594">
    <property type="entry name" value="HATPase_dom"/>
</dbReference>
<dbReference type="InterPro" id="IPR003661">
    <property type="entry name" value="HisK_dim/P_dom"/>
</dbReference>
<dbReference type="SUPFAM" id="SSF47384">
    <property type="entry name" value="Homodimeric domain of signal transducing histidine kinase"/>
    <property type="match status" value="1"/>
</dbReference>
<evidence type="ECO:0000256" key="5">
    <source>
        <dbReference type="ARBA" id="ARBA00022553"/>
    </source>
</evidence>
<dbReference type="Proteomes" id="UP000309033">
    <property type="component" value="Unassembled WGS sequence"/>
</dbReference>
<dbReference type="InterPro" id="IPR036097">
    <property type="entry name" value="HisK_dim/P_sf"/>
</dbReference>
<keyword evidence="5" id="KW-0597">Phosphoprotein</keyword>
<dbReference type="GO" id="GO:0000155">
    <property type="term" value="F:phosphorelay sensor kinase activity"/>
    <property type="evidence" value="ECO:0007669"/>
    <property type="project" value="InterPro"/>
</dbReference>
<dbReference type="SUPFAM" id="SSF55785">
    <property type="entry name" value="PYP-like sensor domain (PAS domain)"/>
    <property type="match status" value="1"/>
</dbReference>
<feature type="compositionally biased region" description="Gly residues" evidence="15">
    <location>
        <begin position="16"/>
        <end position="33"/>
    </location>
</feature>
<keyword evidence="7" id="KW-0812">Transmembrane</keyword>
<keyword evidence="11" id="KW-1133">Transmembrane helix</keyword>
<dbReference type="CDD" id="cd00075">
    <property type="entry name" value="HATPase"/>
    <property type="match status" value="1"/>
</dbReference>
<evidence type="ECO:0000259" key="16">
    <source>
        <dbReference type="PROSITE" id="PS50109"/>
    </source>
</evidence>
<evidence type="ECO:0000256" key="15">
    <source>
        <dbReference type="SAM" id="MobiDB-lite"/>
    </source>
</evidence>
<dbReference type="GO" id="GO:0000156">
    <property type="term" value="F:phosphorelay response regulator activity"/>
    <property type="evidence" value="ECO:0007669"/>
    <property type="project" value="TreeGrafter"/>
</dbReference>
<dbReference type="SMART" id="SM00387">
    <property type="entry name" value="HATPase_c"/>
    <property type="match status" value="1"/>
</dbReference>
<name>A0A5R8YYI1_9ACTN</name>
<feature type="domain" description="Histidine kinase" evidence="16">
    <location>
        <begin position="158"/>
        <end position="369"/>
    </location>
</feature>
<reference evidence="18" key="1">
    <citation type="submission" date="2019-05" db="EMBL/GenBank/DDBJ databases">
        <title>Isolation, diversity and antifungal activity of Actinobacteria from wheat.</title>
        <authorList>
            <person name="Yu B."/>
        </authorList>
    </citation>
    <scope>NUCLEOTIDE SEQUENCE [LARGE SCALE GENOMIC DNA]</scope>
    <source>
        <strain evidence="18">NEAU-HEGS1-5</strain>
    </source>
</reference>
<evidence type="ECO:0000256" key="3">
    <source>
        <dbReference type="ARBA" id="ARBA00004236"/>
    </source>
</evidence>
<keyword evidence="9" id="KW-0418">Kinase</keyword>
<dbReference type="InterPro" id="IPR004358">
    <property type="entry name" value="Sig_transdc_His_kin-like_C"/>
</dbReference>
<dbReference type="EC" id="2.7.13.3" evidence="4"/>
<comment type="subcellular location">
    <subcellularLocation>
        <location evidence="3">Cell membrane</location>
    </subcellularLocation>
    <subcellularLocation>
        <location evidence="2">Membrane</location>
        <topology evidence="2">Multi-pass membrane protein</topology>
    </subcellularLocation>
</comment>
<feature type="region of interest" description="Disordered" evidence="15">
    <location>
        <begin position="1"/>
        <end position="38"/>
    </location>
</feature>
<dbReference type="OrthoDB" id="9757990at2"/>
<feature type="compositionally biased region" description="Basic and acidic residues" evidence="15">
    <location>
        <begin position="1"/>
        <end position="10"/>
    </location>
</feature>
<dbReference type="AlphaFoldDB" id="A0A5R8YYI1"/>
<dbReference type="GO" id="GO:0005524">
    <property type="term" value="F:ATP binding"/>
    <property type="evidence" value="ECO:0007669"/>
    <property type="project" value="UniProtKB-KW"/>
</dbReference>
<gene>
    <name evidence="18" type="ORF">FED44_19850</name>
</gene>
<accession>A0A5R8YYI1</accession>
<dbReference type="GO" id="GO:0006355">
    <property type="term" value="P:regulation of DNA-templated transcription"/>
    <property type="evidence" value="ECO:0007669"/>
    <property type="project" value="InterPro"/>
</dbReference>
<dbReference type="InterPro" id="IPR036890">
    <property type="entry name" value="HATPase_C_sf"/>
</dbReference>
<dbReference type="GO" id="GO:0030295">
    <property type="term" value="F:protein kinase activator activity"/>
    <property type="evidence" value="ECO:0007669"/>
    <property type="project" value="TreeGrafter"/>
</dbReference>
<comment type="caution">
    <text evidence="18">The sequence shown here is derived from an EMBL/GenBank/DDBJ whole genome shotgun (WGS) entry which is preliminary data.</text>
</comment>
<dbReference type="EMBL" id="VANP01000007">
    <property type="protein sequence ID" value="TLP57826.1"/>
    <property type="molecule type" value="Genomic_DNA"/>
</dbReference>
<evidence type="ECO:0000256" key="2">
    <source>
        <dbReference type="ARBA" id="ARBA00004141"/>
    </source>
</evidence>
<dbReference type="CDD" id="cd00082">
    <property type="entry name" value="HisKA"/>
    <property type="match status" value="1"/>
</dbReference>
<dbReference type="Gene3D" id="3.30.450.20">
    <property type="entry name" value="PAS domain"/>
    <property type="match status" value="1"/>
</dbReference>
<evidence type="ECO:0000256" key="11">
    <source>
        <dbReference type="ARBA" id="ARBA00022989"/>
    </source>
</evidence>
<dbReference type="InterPro" id="IPR005467">
    <property type="entry name" value="His_kinase_dom"/>
</dbReference>
<evidence type="ECO:0000256" key="4">
    <source>
        <dbReference type="ARBA" id="ARBA00012438"/>
    </source>
</evidence>
<evidence type="ECO:0000256" key="6">
    <source>
        <dbReference type="ARBA" id="ARBA00022679"/>
    </source>
</evidence>
<proteinExistence type="predicted"/>
<evidence type="ECO:0000313" key="18">
    <source>
        <dbReference type="EMBL" id="TLP57826.1"/>
    </source>
</evidence>
<keyword evidence="19" id="KW-1185">Reference proteome</keyword>
<sequence>MGVARVRSDRGSVGVSAGGGSSPGGSRTGGSGSGRPNDVEFRDDISQVIVSASADGIVAVDKEGVIRLCNPAAAELFARSAAELIGTPFGFPIAAGAATEIDLMLPAGGKRVVEMRVTATTLEGEPLYVAALRDVTRSRHLERELEAALERQNIAVAVAAHELHSPLATISVLVDVLRDRLVALAEERRTEIIERIADRTARLQGLVRKLLTASTIEAKGASARLERVPVLQVLLERLGELDKRSQEVRMSCSPDLEALVDRTEFSAMVDNYLENAFAYGRPPVDVSVTGQPGWILLRVCDRGPGVPEAFVPRLFERFSREREAERETEGTGLGLWIVRSFARGNGGDAWYEPREDDGACFCLRLRRAPSPGTPDRSGE</sequence>
<dbReference type="Pfam" id="PF00989">
    <property type="entry name" value="PAS"/>
    <property type="match status" value="1"/>
</dbReference>
<dbReference type="InterPro" id="IPR050351">
    <property type="entry name" value="BphY/WalK/GraS-like"/>
</dbReference>